<evidence type="ECO:0000313" key="6">
    <source>
        <dbReference type="Proteomes" id="UP000319769"/>
    </source>
</evidence>
<dbReference type="Gene3D" id="2.120.10.30">
    <property type="entry name" value="TolB, C-terminal domain"/>
    <property type="match status" value="1"/>
</dbReference>
<dbReference type="RefSeq" id="WP_144756274.1">
    <property type="nucleotide sequence ID" value="NZ_VMNW02000010.1"/>
</dbReference>
<comment type="similarity">
    <text evidence="1">Belongs to the SMP-30/CGR1 family.</text>
</comment>
<dbReference type="EMBL" id="VMNW02000010">
    <property type="protein sequence ID" value="KAA9163288.1"/>
    <property type="molecule type" value="Genomic_DNA"/>
</dbReference>
<dbReference type="GO" id="GO:0016787">
    <property type="term" value="F:hydrolase activity"/>
    <property type="evidence" value="ECO:0007669"/>
    <property type="project" value="UniProtKB-KW"/>
</dbReference>
<reference evidence="5" key="1">
    <citation type="submission" date="2019-09" db="EMBL/GenBank/DDBJ databases">
        <authorList>
            <person name="Teo W.F.A."/>
            <person name="Duangmal K."/>
        </authorList>
    </citation>
    <scope>NUCLEOTIDE SEQUENCE [LARGE SCALE GENOMIC DNA]</scope>
    <source>
        <strain evidence="5">K81G1</strain>
    </source>
</reference>
<comment type="caution">
    <text evidence="5">The sequence shown here is derived from an EMBL/GenBank/DDBJ whole genome shotgun (WGS) entry which is preliminary data.</text>
</comment>
<keyword evidence="2" id="KW-0378">Hydrolase</keyword>
<evidence type="ECO:0000313" key="5">
    <source>
        <dbReference type="EMBL" id="KAA9163288.1"/>
    </source>
</evidence>
<evidence type="ECO:0000256" key="3">
    <source>
        <dbReference type="SAM" id="MobiDB-lite"/>
    </source>
</evidence>
<dbReference type="InterPro" id="IPR013658">
    <property type="entry name" value="SGL"/>
</dbReference>
<dbReference type="InterPro" id="IPR011042">
    <property type="entry name" value="6-blade_b-propeller_TolB-like"/>
</dbReference>
<evidence type="ECO:0000256" key="1">
    <source>
        <dbReference type="ARBA" id="ARBA00008853"/>
    </source>
</evidence>
<feature type="domain" description="SMP-30/Gluconolactonase/LRE-like region" evidence="4">
    <location>
        <begin position="25"/>
        <end position="248"/>
    </location>
</feature>
<feature type="region of interest" description="Disordered" evidence="3">
    <location>
        <begin position="303"/>
        <end position="328"/>
    </location>
</feature>
<dbReference type="PANTHER" id="PTHR47572:SF4">
    <property type="entry name" value="LACTONASE DRP35"/>
    <property type="match status" value="1"/>
</dbReference>
<proteinExistence type="inferred from homology"/>
<sequence length="328" mass="34889">MNTLIARPYLELHEVVPGAPMPIVEGPAFDRSGVLYFTSVHGDAEGNRVFKADLRSRTVTPVYADEDSSFAGIAIHADGSLYLADLGLARAAGRIVRMRPDGTGAETLVSSCQGEPFYPDDLVFDRRGALFFNDMQGNVMRPTGKILQRTPDGTVNLVSDGIASPNGIAFDPSWRHLWVSEHNGNRLLVLDLDEDGRIDDGYFPGGGITVFAHLSGGEVDSLTTDAAGNVYAAMYKAGRVDVHDPVGAPVATLVPDDGERSYPNTTHVVIRPGTCEGYLVAAGPERTMLFEFTALAPGLQLYSHSTGRPSPPSGGCTGSAPIVSSSHM</sequence>
<dbReference type="PANTHER" id="PTHR47572">
    <property type="entry name" value="LIPOPROTEIN-RELATED"/>
    <property type="match status" value="1"/>
</dbReference>
<dbReference type="Pfam" id="PF08450">
    <property type="entry name" value="SGL"/>
    <property type="match status" value="1"/>
</dbReference>
<organism evidence="5 6">
    <name type="scientific">Amycolatopsis acidicola</name>
    <dbReference type="NCBI Taxonomy" id="2596893"/>
    <lineage>
        <taxon>Bacteria</taxon>
        <taxon>Bacillati</taxon>
        <taxon>Actinomycetota</taxon>
        <taxon>Actinomycetes</taxon>
        <taxon>Pseudonocardiales</taxon>
        <taxon>Pseudonocardiaceae</taxon>
        <taxon>Amycolatopsis</taxon>
    </lineage>
</organism>
<dbReference type="AlphaFoldDB" id="A0A5N0VCJ1"/>
<dbReference type="Proteomes" id="UP000319769">
    <property type="component" value="Unassembled WGS sequence"/>
</dbReference>
<evidence type="ECO:0000259" key="4">
    <source>
        <dbReference type="Pfam" id="PF08450"/>
    </source>
</evidence>
<keyword evidence="6" id="KW-1185">Reference proteome</keyword>
<dbReference type="OrthoDB" id="3332247at2"/>
<accession>A0A5N0VCJ1</accession>
<dbReference type="SUPFAM" id="SSF63829">
    <property type="entry name" value="Calcium-dependent phosphotriesterase"/>
    <property type="match status" value="1"/>
</dbReference>
<dbReference type="InterPro" id="IPR051262">
    <property type="entry name" value="SMP-30/CGR1_Lactonase"/>
</dbReference>
<evidence type="ECO:0000256" key="2">
    <source>
        <dbReference type="ARBA" id="ARBA00022801"/>
    </source>
</evidence>
<protein>
    <submittedName>
        <fullName evidence="5">SMP-30/gluconolactonase/LRE family protein</fullName>
    </submittedName>
</protein>
<gene>
    <name evidence="5" type="ORF">FPZ12_009850</name>
</gene>
<name>A0A5N0VCJ1_9PSEU</name>